<evidence type="ECO:0000256" key="6">
    <source>
        <dbReference type="SAM" id="Phobius"/>
    </source>
</evidence>
<accession>A0A9P9JBA2</accession>
<dbReference type="AlphaFoldDB" id="A0A9P9JBA2"/>
<gene>
    <name evidence="7" type="ORF">B0J13DRAFT_520492</name>
</gene>
<evidence type="ECO:0000256" key="1">
    <source>
        <dbReference type="ARBA" id="ARBA00004167"/>
    </source>
</evidence>
<sequence>MSNARESTCDSVSTWGCNNESSTYTIATTQSLQGRQFSTLILVDGTPISTFISSSATDVTDTITTTTEPPDTTSHSSTTTISSTSTSQTDVPNDGPNVGAIVGGVVGGLAVVGLTVLGVLLIIHLRRRNRNQTTPHHPNSGPAPQVQPESGIQETHYVMASPTQTENRASLASPVKSQGQGFSPPPSVSPYALYPTTYAPPPQQVSGPGGVQMYELGEDNAGHYDGSI</sequence>
<dbReference type="PANTHER" id="PTHR15549">
    <property type="entry name" value="PAIRED IMMUNOGLOBULIN-LIKE TYPE 2 RECEPTOR"/>
    <property type="match status" value="1"/>
</dbReference>
<dbReference type="OrthoDB" id="5039529at2759"/>
<evidence type="ECO:0000313" key="7">
    <source>
        <dbReference type="EMBL" id="KAH7157771.1"/>
    </source>
</evidence>
<organism evidence="7 8">
    <name type="scientific">Dactylonectria estremocensis</name>
    <dbReference type="NCBI Taxonomy" id="1079267"/>
    <lineage>
        <taxon>Eukaryota</taxon>
        <taxon>Fungi</taxon>
        <taxon>Dikarya</taxon>
        <taxon>Ascomycota</taxon>
        <taxon>Pezizomycotina</taxon>
        <taxon>Sordariomycetes</taxon>
        <taxon>Hypocreomycetidae</taxon>
        <taxon>Hypocreales</taxon>
        <taxon>Nectriaceae</taxon>
        <taxon>Dactylonectria</taxon>
    </lineage>
</organism>
<evidence type="ECO:0000256" key="2">
    <source>
        <dbReference type="ARBA" id="ARBA00022692"/>
    </source>
</evidence>
<evidence type="ECO:0000256" key="4">
    <source>
        <dbReference type="ARBA" id="ARBA00023136"/>
    </source>
</evidence>
<keyword evidence="4 6" id="KW-0472">Membrane</keyword>
<dbReference type="EMBL" id="JAGMUU010000003">
    <property type="protein sequence ID" value="KAH7157771.1"/>
    <property type="molecule type" value="Genomic_DNA"/>
</dbReference>
<proteinExistence type="predicted"/>
<keyword evidence="8" id="KW-1185">Reference proteome</keyword>
<evidence type="ECO:0000313" key="8">
    <source>
        <dbReference type="Proteomes" id="UP000717696"/>
    </source>
</evidence>
<feature type="compositionally biased region" description="Polar residues" evidence="5">
    <location>
        <begin position="163"/>
        <end position="181"/>
    </location>
</feature>
<evidence type="ECO:0000256" key="3">
    <source>
        <dbReference type="ARBA" id="ARBA00022989"/>
    </source>
</evidence>
<comment type="caution">
    <text evidence="7">The sequence shown here is derived from an EMBL/GenBank/DDBJ whole genome shotgun (WGS) entry which is preliminary data.</text>
</comment>
<dbReference type="Proteomes" id="UP000717696">
    <property type="component" value="Unassembled WGS sequence"/>
</dbReference>
<dbReference type="GO" id="GO:0016020">
    <property type="term" value="C:membrane"/>
    <property type="evidence" value="ECO:0007669"/>
    <property type="project" value="UniProtKB-SubCell"/>
</dbReference>
<feature type="region of interest" description="Disordered" evidence="5">
    <location>
        <begin position="163"/>
        <end position="228"/>
    </location>
</feature>
<keyword evidence="3 6" id="KW-1133">Transmembrane helix</keyword>
<comment type="subcellular location">
    <subcellularLocation>
        <location evidence="1">Membrane</location>
        <topology evidence="1">Single-pass membrane protein</topology>
    </subcellularLocation>
</comment>
<name>A0A9P9JBA2_9HYPO</name>
<reference evidence="7" key="1">
    <citation type="journal article" date="2021" name="Nat. Commun.">
        <title>Genetic determinants of endophytism in the Arabidopsis root mycobiome.</title>
        <authorList>
            <person name="Mesny F."/>
            <person name="Miyauchi S."/>
            <person name="Thiergart T."/>
            <person name="Pickel B."/>
            <person name="Atanasova L."/>
            <person name="Karlsson M."/>
            <person name="Huettel B."/>
            <person name="Barry K.W."/>
            <person name="Haridas S."/>
            <person name="Chen C."/>
            <person name="Bauer D."/>
            <person name="Andreopoulos W."/>
            <person name="Pangilinan J."/>
            <person name="LaButti K."/>
            <person name="Riley R."/>
            <person name="Lipzen A."/>
            <person name="Clum A."/>
            <person name="Drula E."/>
            <person name="Henrissat B."/>
            <person name="Kohler A."/>
            <person name="Grigoriev I.V."/>
            <person name="Martin F.M."/>
            <person name="Hacquard S."/>
        </authorList>
    </citation>
    <scope>NUCLEOTIDE SEQUENCE</scope>
    <source>
        <strain evidence="7">MPI-CAGE-AT-0021</strain>
    </source>
</reference>
<feature type="region of interest" description="Disordered" evidence="5">
    <location>
        <begin position="61"/>
        <end position="94"/>
    </location>
</feature>
<dbReference type="InterPro" id="IPR051694">
    <property type="entry name" value="Immunoregulatory_rcpt-like"/>
</dbReference>
<dbReference type="GO" id="GO:0071944">
    <property type="term" value="C:cell periphery"/>
    <property type="evidence" value="ECO:0007669"/>
    <property type="project" value="UniProtKB-ARBA"/>
</dbReference>
<evidence type="ECO:0008006" key="9">
    <source>
        <dbReference type="Google" id="ProtNLM"/>
    </source>
</evidence>
<feature type="compositionally biased region" description="Low complexity" evidence="5">
    <location>
        <begin position="61"/>
        <end position="90"/>
    </location>
</feature>
<feature type="transmembrane region" description="Helical" evidence="6">
    <location>
        <begin position="100"/>
        <end position="123"/>
    </location>
</feature>
<evidence type="ECO:0000256" key="5">
    <source>
        <dbReference type="SAM" id="MobiDB-lite"/>
    </source>
</evidence>
<protein>
    <recommendedName>
        <fullName evidence="9">Mid2 domain-containing protein</fullName>
    </recommendedName>
</protein>
<keyword evidence="2 6" id="KW-0812">Transmembrane</keyword>